<dbReference type="AlphaFoldDB" id="A0A0G1RLR6"/>
<dbReference type="Proteomes" id="UP000034307">
    <property type="component" value="Unassembled WGS sequence"/>
</dbReference>
<proteinExistence type="predicted"/>
<dbReference type="InterPro" id="IPR051549">
    <property type="entry name" value="PEP_Utilizing_Enz"/>
</dbReference>
<evidence type="ECO:0000313" key="3">
    <source>
        <dbReference type="Proteomes" id="UP000034307"/>
    </source>
</evidence>
<dbReference type="STRING" id="1618358.UX80_C0006G0007"/>
<evidence type="ECO:0000313" key="2">
    <source>
        <dbReference type="EMBL" id="KKU58037.1"/>
    </source>
</evidence>
<dbReference type="Pfam" id="PF00391">
    <property type="entry name" value="PEP-utilizers"/>
    <property type="match status" value="1"/>
</dbReference>
<gene>
    <name evidence="2" type="ORF">UX80_C0006G0007</name>
</gene>
<evidence type="ECO:0000259" key="1">
    <source>
        <dbReference type="Pfam" id="PF00391"/>
    </source>
</evidence>
<organism evidence="2 3">
    <name type="scientific">Candidatus Amesbacteria bacterium GW2011_GWA2_47_11b</name>
    <dbReference type="NCBI Taxonomy" id="1618358"/>
    <lineage>
        <taxon>Bacteria</taxon>
        <taxon>Candidatus Amesiibacteriota</taxon>
    </lineage>
</organism>
<dbReference type="SUPFAM" id="SSF52009">
    <property type="entry name" value="Phosphohistidine domain"/>
    <property type="match status" value="1"/>
</dbReference>
<sequence>MRGSIWELDWYLDVFFAEIAAFGNYPFYLGYEQAVLGDEYLDPTGWKNVVADHLNFFSNSSAVKKLIINQNTILNRADSLIKGMKKGKFELKEYKKIQLWLSQLMSSVTVLFDPLINSEIEKVSLKDGVNKDSLFGYVVDQSSHTALGNSNQQLLSLYHRSQDVFESAGFELDKLPSNVRRAMEQHSKRFGWINTGEKGSDEWTAKEFLSQLKPLINIPAKQITAERRIDIKDRSSKELLSSIIQININDNDAADKQVELDFLFQKFLAANLKERYVEKILENLTFEEILQVLDNPGLVNSRFYSRVNNWRAVWQENDGLEFHYFSDQKDFDNVVRLVPTGVSSNKISGSVACKGFVEGKARVIRTQKDLEMFVKGEVLIAEKTQPKYVPYMVKAAAIVTDIGGITSHAAIISREFEIPCIVGTENATKILKTGDMVVVDANVGVVTKK</sequence>
<name>A0A0G1RLR6_9BACT</name>
<dbReference type="InterPro" id="IPR036637">
    <property type="entry name" value="Phosphohistidine_dom_sf"/>
</dbReference>
<accession>A0A0G1RLR6</accession>
<dbReference type="InterPro" id="IPR008279">
    <property type="entry name" value="PEP-util_enz_mobile_dom"/>
</dbReference>
<dbReference type="EMBL" id="LCNO01000006">
    <property type="protein sequence ID" value="KKU58037.1"/>
    <property type="molecule type" value="Genomic_DNA"/>
</dbReference>
<keyword evidence="2" id="KW-0808">Transferase</keyword>
<keyword evidence="2" id="KW-0418">Kinase</keyword>
<dbReference type="InterPro" id="IPR018274">
    <property type="entry name" value="PEP_util_AS"/>
</dbReference>
<dbReference type="GO" id="GO:0016301">
    <property type="term" value="F:kinase activity"/>
    <property type="evidence" value="ECO:0007669"/>
    <property type="project" value="UniProtKB-KW"/>
</dbReference>
<keyword evidence="2" id="KW-0670">Pyruvate</keyword>
<protein>
    <submittedName>
        <fullName evidence="2">Phosphoenolpyruvate synthase/pyruvate phosphate dikinase</fullName>
    </submittedName>
</protein>
<dbReference type="PANTHER" id="PTHR43615:SF1">
    <property type="entry name" value="PPDK_N DOMAIN-CONTAINING PROTEIN"/>
    <property type="match status" value="1"/>
</dbReference>
<comment type="caution">
    <text evidence="2">The sequence shown here is derived from an EMBL/GenBank/DDBJ whole genome shotgun (WGS) entry which is preliminary data.</text>
</comment>
<reference evidence="2 3" key="1">
    <citation type="journal article" date="2015" name="Nature">
        <title>rRNA introns, odd ribosomes, and small enigmatic genomes across a large radiation of phyla.</title>
        <authorList>
            <person name="Brown C.T."/>
            <person name="Hug L.A."/>
            <person name="Thomas B.C."/>
            <person name="Sharon I."/>
            <person name="Castelle C.J."/>
            <person name="Singh A."/>
            <person name="Wilkins M.J."/>
            <person name="Williams K.H."/>
            <person name="Banfield J.F."/>
        </authorList>
    </citation>
    <scope>NUCLEOTIDE SEQUENCE [LARGE SCALE GENOMIC DNA]</scope>
</reference>
<dbReference type="PROSITE" id="PS00370">
    <property type="entry name" value="PEP_ENZYMES_PHOS_SITE"/>
    <property type="match status" value="1"/>
</dbReference>
<dbReference type="PANTHER" id="PTHR43615">
    <property type="entry name" value="PHOSPHOENOLPYRUVATE SYNTHASE-RELATED"/>
    <property type="match status" value="1"/>
</dbReference>
<dbReference type="Gene3D" id="3.50.30.10">
    <property type="entry name" value="Phosphohistidine domain"/>
    <property type="match status" value="1"/>
</dbReference>
<feature type="domain" description="PEP-utilising enzyme mobile" evidence="1">
    <location>
        <begin position="375"/>
        <end position="444"/>
    </location>
</feature>